<dbReference type="InterPro" id="IPR015421">
    <property type="entry name" value="PyrdxlP-dep_Trfase_major"/>
</dbReference>
<proteinExistence type="inferred from homology"/>
<name>A0ABS1EG98_9BURK</name>
<sequence>MLNTPFSPWPSFTVEEADAVRDVILSNKVNYWTGQECREFEKEFAVWTDTAHAVAVANGTLALDLAFKALDIGPGDEVIVTSRTFLASVSSIMNTGAKPVFADVSRDSQNITAETIKAVLTPATKAIVCVHLAGWPCDMDPIMALAQEHNLYVIEDCAQAHGAIYKGKPVGSIGDIGAWSFCQDKIMTTGGEGGMVTTNNRDLWLKMWAYKDHGKSWEAVYEREHAPGFRWLHESIGTNWRMTEVQAILGRIQLKCMQEWTRLRQHNANRIWETAKQLPALRVPELPEGSEHAAYKCYVFVQPELLKPDWNRDRIINEMVAAGVPAYSGSCSEVYLEKAFDNTGLRPAQRLPVAMELGETSLMFLVHPTLTPAEIDKTCAILCNVMEQATENRN</sequence>
<protein>
    <submittedName>
        <fullName evidence="3">DegT/DnrJ/EryC1/StrS aminotransferase family protein</fullName>
    </submittedName>
</protein>
<dbReference type="Pfam" id="PF01041">
    <property type="entry name" value="DegT_DnrJ_EryC1"/>
    <property type="match status" value="1"/>
</dbReference>
<dbReference type="Gene3D" id="3.40.640.10">
    <property type="entry name" value="Type I PLP-dependent aspartate aminotransferase-like (Major domain)"/>
    <property type="match status" value="1"/>
</dbReference>
<evidence type="ECO:0000256" key="1">
    <source>
        <dbReference type="ARBA" id="ARBA00037999"/>
    </source>
</evidence>
<accession>A0ABS1EG98</accession>
<dbReference type="SUPFAM" id="SSF53383">
    <property type="entry name" value="PLP-dependent transferases"/>
    <property type="match status" value="1"/>
</dbReference>
<reference evidence="3 4" key="1">
    <citation type="submission" date="2020-12" db="EMBL/GenBank/DDBJ databases">
        <authorList>
            <person name="Lu T."/>
            <person name="Wang Q."/>
            <person name="Han X."/>
        </authorList>
    </citation>
    <scope>NUCLEOTIDE SEQUENCE [LARGE SCALE GENOMIC DNA]</scope>
    <source>
        <strain evidence="3 4">WQ 585</strain>
    </source>
</reference>
<dbReference type="EMBL" id="JAENGP010000012">
    <property type="protein sequence ID" value="MBK1781735.1"/>
    <property type="molecule type" value="Genomic_DNA"/>
</dbReference>
<keyword evidence="3" id="KW-0032">Aminotransferase</keyword>
<dbReference type="PIRSF" id="PIRSF000390">
    <property type="entry name" value="PLP_StrS"/>
    <property type="match status" value="1"/>
</dbReference>
<keyword evidence="2" id="KW-0663">Pyridoxal phosphate</keyword>
<dbReference type="Gene3D" id="3.90.1150.10">
    <property type="entry name" value="Aspartate Aminotransferase, domain 1"/>
    <property type="match status" value="1"/>
</dbReference>
<evidence type="ECO:0000313" key="3">
    <source>
        <dbReference type="EMBL" id="MBK1781735.1"/>
    </source>
</evidence>
<organism evidence="3 4">
    <name type="scientific">Advenella mandrilli</name>
    <dbReference type="NCBI Taxonomy" id="2800330"/>
    <lineage>
        <taxon>Bacteria</taxon>
        <taxon>Pseudomonadati</taxon>
        <taxon>Pseudomonadota</taxon>
        <taxon>Betaproteobacteria</taxon>
        <taxon>Burkholderiales</taxon>
        <taxon>Alcaligenaceae</taxon>
    </lineage>
</organism>
<dbReference type="InterPro" id="IPR015422">
    <property type="entry name" value="PyrdxlP-dep_Trfase_small"/>
</dbReference>
<dbReference type="GO" id="GO:0008483">
    <property type="term" value="F:transaminase activity"/>
    <property type="evidence" value="ECO:0007669"/>
    <property type="project" value="UniProtKB-KW"/>
</dbReference>
<keyword evidence="3" id="KW-0808">Transferase</keyword>
<evidence type="ECO:0000256" key="2">
    <source>
        <dbReference type="RuleBase" id="RU004508"/>
    </source>
</evidence>
<gene>
    <name evidence="3" type="ORF">JHL22_10950</name>
</gene>
<dbReference type="Proteomes" id="UP000635316">
    <property type="component" value="Unassembled WGS sequence"/>
</dbReference>
<comment type="similarity">
    <text evidence="1 2">Belongs to the DegT/DnrJ/EryC1 family.</text>
</comment>
<dbReference type="InterPro" id="IPR000653">
    <property type="entry name" value="DegT/StrS_aminotransferase"/>
</dbReference>
<keyword evidence="4" id="KW-1185">Reference proteome</keyword>
<dbReference type="CDD" id="cd00616">
    <property type="entry name" value="AHBA_syn"/>
    <property type="match status" value="1"/>
</dbReference>
<evidence type="ECO:0000313" key="4">
    <source>
        <dbReference type="Proteomes" id="UP000635316"/>
    </source>
</evidence>
<comment type="caution">
    <text evidence="3">The sequence shown here is derived from an EMBL/GenBank/DDBJ whole genome shotgun (WGS) entry which is preliminary data.</text>
</comment>
<dbReference type="RefSeq" id="WP_200237234.1">
    <property type="nucleotide sequence ID" value="NZ_JAENGP010000012.1"/>
</dbReference>
<dbReference type="PANTHER" id="PTHR30244">
    <property type="entry name" value="TRANSAMINASE"/>
    <property type="match status" value="1"/>
</dbReference>
<dbReference type="PANTHER" id="PTHR30244:SF34">
    <property type="entry name" value="DTDP-4-AMINO-4,6-DIDEOXYGALACTOSE TRANSAMINASE"/>
    <property type="match status" value="1"/>
</dbReference>
<dbReference type="InterPro" id="IPR015424">
    <property type="entry name" value="PyrdxlP-dep_Trfase"/>
</dbReference>